<reference evidence="3 4" key="1">
    <citation type="submission" date="2024-09" db="EMBL/GenBank/DDBJ databases">
        <title>Floridaenema gen nov. (Aerosakkonemataceae, Aerosakkonematales ord. nov., Cyanobacteria) from benthic tropical and subtropical fresh waters, with the description of four new species.</title>
        <authorList>
            <person name="Moretto J.A."/>
            <person name="Berthold D.E."/>
            <person name="Lefler F.W."/>
            <person name="Huang I.-S."/>
            <person name="Laughinghouse H. IV."/>
        </authorList>
    </citation>
    <scope>NUCLEOTIDE SEQUENCE [LARGE SCALE GENOMIC DNA]</scope>
    <source>
        <strain evidence="3 4">BLCC-F167</strain>
    </source>
</reference>
<dbReference type="RefSeq" id="WP_413281160.1">
    <property type="nucleotide sequence ID" value="NZ_JBHFNT010000282.1"/>
</dbReference>
<dbReference type="InterPro" id="IPR052735">
    <property type="entry name" value="NAD_biosynth-regulator"/>
</dbReference>
<dbReference type="SUPFAM" id="SSF52540">
    <property type="entry name" value="P-loop containing nucleoside triphosphate hydrolases"/>
    <property type="match status" value="1"/>
</dbReference>
<dbReference type="PANTHER" id="PTHR37512">
    <property type="entry name" value="TRIFUNCTIONAL NAD BIOSYNTHESIS/REGULATOR PROTEIN NADR"/>
    <property type="match status" value="1"/>
</dbReference>
<keyword evidence="4" id="KW-1185">Reference proteome</keyword>
<dbReference type="InterPro" id="IPR027417">
    <property type="entry name" value="P-loop_NTPase"/>
</dbReference>
<feature type="domain" description="Cytidyltransferase-like" evidence="1">
    <location>
        <begin position="8"/>
        <end position="137"/>
    </location>
</feature>
<evidence type="ECO:0000313" key="3">
    <source>
        <dbReference type="EMBL" id="MFB2838863.1"/>
    </source>
</evidence>
<dbReference type="SUPFAM" id="SSF52374">
    <property type="entry name" value="Nucleotidylyl transferase"/>
    <property type="match status" value="1"/>
</dbReference>
<sequence length="344" mass="40416">MNIKRGLILGKFAPFHQGHQLLMETALSEMDEVITVIYDCPEITNVPLNIRADWIKKIYPNIQVIKAWDGPTEVGDTPEIKQKHEDYIINHLKIQGITHFYSSEFYGEHMSLALEAVNRLVDYHRSKVPISGTKIRNNLFKNLFKFRQYLHPWVYRDLITNIVFLGAPSTGKTTITAQLAEEYNTVWMPEYGREYWEKHQINRRLSLVQLEEIAEGHLEREEALLEKANQYLFTDTNAITTYLFSLSYHNQVAPRLVELAQQAASRYDLVFVCDSDIPYDDTWDRSGEENRKIFQKQIINELIIRKIPFFLLQGELETRVKYVKSILTKYCKYENLLQLFAMNK</sequence>
<organism evidence="3 4">
    <name type="scientific">Floridaenema evergladense BLCC-F167</name>
    <dbReference type="NCBI Taxonomy" id="3153639"/>
    <lineage>
        <taxon>Bacteria</taxon>
        <taxon>Bacillati</taxon>
        <taxon>Cyanobacteriota</taxon>
        <taxon>Cyanophyceae</taxon>
        <taxon>Oscillatoriophycideae</taxon>
        <taxon>Aerosakkonematales</taxon>
        <taxon>Aerosakkonemataceae</taxon>
        <taxon>Floridanema</taxon>
        <taxon>Floridanema evergladense</taxon>
    </lineage>
</organism>
<proteinExistence type="predicted"/>
<dbReference type="InterPro" id="IPR038727">
    <property type="entry name" value="NadR/Ttd14_AAA_dom"/>
</dbReference>
<feature type="domain" description="NadR/Ttd14 AAA" evidence="2">
    <location>
        <begin position="162"/>
        <end position="319"/>
    </location>
</feature>
<name>A0ABV4WW60_9CYAN</name>
<dbReference type="Gene3D" id="3.40.50.620">
    <property type="entry name" value="HUPs"/>
    <property type="match status" value="1"/>
</dbReference>
<dbReference type="InterPro" id="IPR004821">
    <property type="entry name" value="Cyt_trans-like"/>
</dbReference>
<protein>
    <submittedName>
        <fullName evidence="3">AAA family ATPase</fullName>
    </submittedName>
</protein>
<dbReference type="Pfam" id="PF01467">
    <property type="entry name" value="CTP_transf_like"/>
    <property type="match status" value="1"/>
</dbReference>
<accession>A0ABV4WW60</accession>
<dbReference type="Proteomes" id="UP001576780">
    <property type="component" value="Unassembled WGS sequence"/>
</dbReference>
<dbReference type="Pfam" id="PF13521">
    <property type="entry name" value="AAA_28"/>
    <property type="match status" value="1"/>
</dbReference>
<dbReference type="EMBL" id="JBHFNT010000282">
    <property type="protein sequence ID" value="MFB2838863.1"/>
    <property type="molecule type" value="Genomic_DNA"/>
</dbReference>
<dbReference type="NCBIfam" id="TIGR00125">
    <property type="entry name" value="cyt_tran_rel"/>
    <property type="match status" value="1"/>
</dbReference>
<dbReference type="PANTHER" id="PTHR37512:SF1">
    <property type="entry name" value="NADR_TTD14 AAA DOMAIN-CONTAINING PROTEIN"/>
    <property type="match status" value="1"/>
</dbReference>
<evidence type="ECO:0000259" key="1">
    <source>
        <dbReference type="Pfam" id="PF01467"/>
    </source>
</evidence>
<dbReference type="Gene3D" id="3.40.50.300">
    <property type="entry name" value="P-loop containing nucleotide triphosphate hydrolases"/>
    <property type="match status" value="1"/>
</dbReference>
<evidence type="ECO:0000313" key="4">
    <source>
        <dbReference type="Proteomes" id="UP001576780"/>
    </source>
</evidence>
<dbReference type="InterPro" id="IPR014729">
    <property type="entry name" value="Rossmann-like_a/b/a_fold"/>
</dbReference>
<evidence type="ECO:0000259" key="2">
    <source>
        <dbReference type="Pfam" id="PF13521"/>
    </source>
</evidence>
<gene>
    <name evidence="3" type="ORF">ACE1CA_30615</name>
</gene>
<comment type="caution">
    <text evidence="3">The sequence shown here is derived from an EMBL/GenBank/DDBJ whole genome shotgun (WGS) entry which is preliminary data.</text>
</comment>